<organism evidence="2 3">
    <name type="scientific">Marseilla massiliensis</name>
    <dbReference type="NCBI Taxonomy" id="1841864"/>
    <lineage>
        <taxon>Bacteria</taxon>
        <taxon>Pseudomonadati</taxon>
        <taxon>Bacteroidota</taxon>
        <taxon>Bacteroidia</taxon>
        <taxon>Bacteroidales</taxon>
        <taxon>Prevotellaceae</taxon>
        <taxon>Marseilla</taxon>
    </lineage>
</organism>
<comment type="caution">
    <text evidence="2">The sequence shown here is derived from an EMBL/GenBank/DDBJ whole genome shotgun (WGS) entry which is preliminary data.</text>
</comment>
<gene>
    <name evidence="2" type="ORF">H6B30_14030</name>
</gene>
<name>A0A939B666_9BACT</name>
<evidence type="ECO:0000256" key="1">
    <source>
        <dbReference type="SAM" id="SignalP"/>
    </source>
</evidence>
<dbReference type="Proteomes" id="UP000764045">
    <property type="component" value="Unassembled WGS sequence"/>
</dbReference>
<protein>
    <submittedName>
        <fullName evidence="2">Uncharacterized protein</fullName>
    </submittedName>
</protein>
<reference evidence="2 3" key="1">
    <citation type="journal article" date="2021" name="Sci. Rep.">
        <title>The distribution of antibiotic resistance genes in chicken gut microbiota commensals.</title>
        <authorList>
            <person name="Juricova H."/>
            <person name="Matiasovicova J."/>
            <person name="Kubasova T."/>
            <person name="Cejkova D."/>
            <person name="Rychlik I."/>
        </authorList>
    </citation>
    <scope>NUCLEOTIDE SEQUENCE [LARGE SCALE GENOMIC DNA]</scope>
    <source>
        <strain evidence="2 3">An819</strain>
    </source>
</reference>
<proteinExistence type="predicted"/>
<evidence type="ECO:0000313" key="2">
    <source>
        <dbReference type="EMBL" id="MBM6662847.1"/>
    </source>
</evidence>
<keyword evidence="3" id="KW-1185">Reference proteome</keyword>
<accession>A0A939B666</accession>
<sequence>MRTTIFGYSKNAYFRARAAAMALLLMSLPAAVAGASALPAGHAHAGHSEAWQGAAVGGFHADEGRDGHGSLSVYGRSPVAAPTSLTSPVRPAPADVPLPGDIDAVPADTINGRPVYHSVFYKLHPQQIWRGEEGEVSSNDIFYPLETKRITVNGQHIKKANPFKDKGMFAFLNSLMAPGTRHIFHHRATLGDGVNLRFQLFGLDSLRYADGTLAEVRFVPLASETRVYTSSGKKCPSVGHKSYHKTCLELVCRDVRAMEFSAYAASVVGKDGEPIDMTDSKNGNNWNFTNPASGINIEVKDIDCAADHSYVRAQIGFNWMGQLSQVASVFAPNSDEVRFLYLVLDKNKFFAEYQKYLRAHLYDDDAMRQAKYHALRLSISDVGKRTLGARIRGYSLYEENPEYAIDDNHYFLSYNKDPATGVEYFYRDGPMDSVLFFDTSVKKDLTRGYVKGDIYFKVSPGKQYIVCMAPFSPDSVITGDLLQIASDQLLAHAMTDRIFFVPRQTLIRANGELIDEGVDYCAGVTRYVSAQVRVPRDKDGHRTYEVINQGVFYDWFLGDQMVFSVTDNRFGGVSLQQALLDFRAVYPDATELSATATPWSDGELTTPAGDMATFTRDEFDIINHYLNQPRDEGGMSQLVLRRRGLDVTLRLGVNKFVVAPIHKPNPPSGSPISVTDWDRICWNPVPFSITTDGNAPSLQPGSELVEYPYPDFNPALRINLSQLKQAQGNRMRVMVRNAGIGGKPGGATVGRVTGSSGGYAYLVGTDDPQYDEEFTNENLTEQDIPAAKLLNLNSSSIVANPASSFMELQPMPTPGGKSLREGYTYIYYVPLKATVGNTGKPATCNGSMILHVKVVPEYLVWQGGPDDNWNNDALWRRADPADLMAPADGYTTNAANGTSAGFVPTCYSSVVMPAGSKSSLYMPDYAGGGDRGAADARPDSYGPATRYIGYDMVGYGTGPGLANVTADPDFSHGGTNASIASVIGGRFRANVCDKIHFATGARMLHA</sequence>
<dbReference type="AlphaFoldDB" id="A0A939B666"/>
<feature type="signal peptide" evidence="1">
    <location>
        <begin position="1"/>
        <end position="33"/>
    </location>
</feature>
<keyword evidence="1" id="KW-0732">Signal</keyword>
<dbReference type="EMBL" id="JACJJL010000031">
    <property type="protein sequence ID" value="MBM6662847.1"/>
    <property type="molecule type" value="Genomic_DNA"/>
</dbReference>
<evidence type="ECO:0000313" key="3">
    <source>
        <dbReference type="Proteomes" id="UP000764045"/>
    </source>
</evidence>
<dbReference type="RefSeq" id="WP_205111674.1">
    <property type="nucleotide sequence ID" value="NZ_JACJJL010000031.1"/>
</dbReference>
<feature type="chain" id="PRO_5037404506" evidence="1">
    <location>
        <begin position="34"/>
        <end position="1006"/>
    </location>
</feature>